<feature type="compositionally biased region" description="Polar residues" evidence="2">
    <location>
        <begin position="270"/>
        <end position="279"/>
    </location>
</feature>
<feature type="non-terminal residue" evidence="3">
    <location>
        <position position="565"/>
    </location>
</feature>
<evidence type="ECO:0000256" key="2">
    <source>
        <dbReference type="SAM" id="MobiDB-lite"/>
    </source>
</evidence>
<dbReference type="PANTHER" id="PTHR44927">
    <property type="entry name" value="FK506-BINDING PROTEIN 15"/>
    <property type="match status" value="1"/>
</dbReference>
<dbReference type="PANTHER" id="PTHR44927:SF1">
    <property type="entry name" value="FK506-BINDING PROTEIN 15"/>
    <property type="match status" value="1"/>
</dbReference>
<reference evidence="3" key="1">
    <citation type="submission" date="2020-03" db="EMBL/GenBank/DDBJ databases">
        <authorList>
            <person name="Chebbi M.A."/>
            <person name="Drezen J.M."/>
        </authorList>
    </citation>
    <scope>NUCLEOTIDE SEQUENCE</scope>
    <source>
        <tissue evidence="3">Whole body</tissue>
    </source>
</reference>
<organism evidence="3 4">
    <name type="scientific">Cotesia typhae</name>
    <dbReference type="NCBI Taxonomy" id="2053667"/>
    <lineage>
        <taxon>Eukaryota</taxon>
        <taxon>Metazoa</taxon>
        <taxon>Ecdysozoa</taxon>
        <taxon>Arthropoda</taxon>
        <taxon>Hexapoda</taxon>
        <taxon>Insecta</taxon>
        <taxon>Pterygota</taxon>
        <taxon>Neoptera</taxon>
        <taxon>Endopterygota</taxon>
        <taxon>Hymenoptera</taxon>
        <taxon>Apocrita</taxon>
        <taxon>Ichneumonoidea</taxon>
        <taxon>Braconidae</taxon>
        <taxon>Microgastrinae</taxon>
        <taxon>Cotesia</taxon>
    </lineage>
</organism>
<protein>
    <submittedName>
        <fullName evidence="3">Uncharacterized protein</fullName>
    </submittedName>
</protein>
<evidence type="ECO:0000256" key="1">
    <source>
        <dbReference type="SAM" id="Coils"/>
    </source>
</evidence>
<keyword evidence="4" id="KW-1185">Reference proteome</keyword>
<gene>
    <name evidence="3" type="ORF">G9C98_007573</name>
</gene>
<dbReference type="OrthoDB" id="5842926at2759"/>
<dbReference type="EMBL" id="JAAOIC020000067">
    <property type="protein sequence ID" value="KAG8034497.1"/>
    <property type="molecule type" value="Genomic_DNA"/>
</dbReference>
<reference evidence="3" key="2">
    <citation type="submission" date="2021-04" db="EMBL/GenBank/DDBJ databases">
        <title>Genome-wide patterns of bracovirus chromosomal integration into multiple host tissues during parasitism.</title>
        <authorList>
            <person name="Chebbi M.A.C."/>
        </authorList>
    </citation>
    <scope>NUCLEOTIDE SEQUENCE</scope>
    <source>
        <tissue evidence="3">Whole body</tissue>
    </source>
</reference>
<feature type="coiled-coil region" evidence="1">
    <location>
        <begin position="410"/>
        <end position="521"/>
    </location>
</feature>
<sequence length="565" mass="62709">QNGQYSPLGKLGIALTGNTLTKTYLLILYRHKNEHISVVTLTADFNLSIQENNYVSYYDGNNDNWSILFDSNDSCIEFAREIAVSKYLIRHGKTEETIYFENLTICTEKDTKGAKEGDSINIKCSIITNIIQPLKVSSIPVQNMTVQISSDDNWERSLLGISPGCKRILILSPSTQISLGPGFPRDKEVALDIEVVDIIPEVKPIASPKPPTGKASLISRMAKMGQSILPKVPTSTTTDSEDTEEDVPVKSPRRAKVSDNGVRPSAVPKNLTSDSSQDNIPDGNVKCNVVKNSNSMAVPTAHGSLQQFISTIDGQLYSIPSSVSQSPVAGSLDPNINVFLSETRTQNAEIRMGMSKISDNVQKLLDKFHALELQNATASPSNDKALETSLKMLLALNLNKNDAKVGEGNNYSACAELNEARERIRFLEDELKSIKNNSTESFNKLEYFEKEKKELVSEKEEMRNTIKELESKLIEARSELQKAQEDIKSTNEQVIKYQRDNIKMEQKIMTLEAEQRSLKNLKSSEDSFILPALDTMSDSKDIDSASVLSEPPPIPPMDLDDDWLP</sequence>
<evidence type="ECO:0000313" key="3">
    <source>
        <dbReference type="EMBL" id="KAG8034497.1"/>
    </source>
</evidence>
<feature type="region of interest" description="Disordered" evidence="2">
    <location>
        <begin position="228"/>
        <end position="283"/>
    </location>
</feature>
<feature type="region of interest" description="Disordered" evidence="2">
    <location>
        <begin position="540"/>
        <end position="565"/>
    </location>
</feature>
<accession>A0A8J5QST6</accession>
<name>A0A8J5QST6_9HYME</name>
<comment type="caution">
    <text evidence="3">The sequence shown here is derived from an EMBL/GenBank/DDBJ whole genome shotgun (WGS) entry which is preliminary data.</text>
</comment>
<keyword evidence="1" id="KW-0175">Coiled coil</keyword>
<dbReference type="Proteomes" id="UP000729913">
    <property type="component" value="Unassembled WGS sequence"/>
</dbReference>
<proteinExistence type="predicted"/>
<evidence type="ECO:0000313" key="4">
    <source>
        <dbReference type="Proteomes" id="UP000729913"/>
    </source>
</evidence>
<dbReference type="AlphaFoldDB" id="A0A8J5QST6"/>